<reference evidence="13 14" key="1">
    <citation type="submission" date="2021-04" db="EMBL/GenBank/DDBJ databases">
        <authorList>
            <person name="Bliznina A."/>
        </authorList>
    </citation>
    <scope>NUCLEOTIDE SEQUENCE [LARGE SCALE GENOMIC DNA]</scope>
</reference>
<evidence type="ECO:0000256" key="7">
    <source>
        <dbReference type="ARBA" id="ARBA00022927"/>
    </source>
</evidence>
<evidence type="ECO:0000256" key="11">
    <source>
        <dbReference type="SAM" id="MobiDB-lite"/>
    </source>
</evidence>
<feature type="transmembrane region" description="Helical" evidence="10">
    <location>
        <begin position="752"/>
        <end position="780"/>
    </location>
</feature>
<comment type="subcellular location">
    <subcellularLocation>
        <location evidence="1">Endoplasmic reticulum membrane</location>
        <topology evidence="1">Multi-pass membrane protein</topology>
    </subcellularLocation>
</comment>
<feature type="transmembrane region" description="Helical" evidence="10">
    <location>
        <begin position="724"/>
        <end position="745"/>
    </location>
</feature>
<evidence type="ECO:0000256" key="2">
    <source>
        <dbReference type="ARBA" id="ARBA00006931"/>
    </source>
</evidence>
<dbReference type="InterPro" id="IPR029058">
    <property type="entry name" value="AB_hydrolase_fold"/>
</dbReference>
<evidence type="ECO:0000256" key="4">
    <source>
        <dbReference type="ARBA" id="ARBA00022692"/>
    </source>
</evidence>
<organism evidence="13 14">
    <name type="scientific">Oikopleura dioica</name>
    <name type="common">Tunicate</name>
    <dbReference type="NCBI Taxonomy" id="34765"/>
    <lineage>
        <taxon>Eukaryota</taxon>
        <taxon>Metazoa</taxon>
        <taxon>Chordata</taxon>
        <taxon>Tunicata</taxon>
        <taxon>Appendicularia</taxon>
        <taxon>Copelata</taxon>
        <taxon>Oikopleuridae</taxon>
        <taxon>Oikopleura</taxon>
    </lineage>
</organism>
<evidence type="ECO:0000259" key="12">
    <source>
        <dbReference type="Pfam" id="PF07819"/>
    </source>
</evidence>
<dbReference type="PANTHER" id="PTHR15495">
    <property type="entry name" value="NEGATIVE REGULATOR OF VESICLE FORMATION-RELATED"/>
    <property type="match status" value="1"/>
</dbReference>
<accession>A0ABN7TF55</accession>
<evidence type="ECO:0000256" key="9">
    <source>
        <dbReference type="ARBA" id="ARBA00023136"/>
    </source>
</evidence>
<feature type="domain" description="GPI inositol-deacylase PGAP1-like alpha/beta" evidence="12">
    <location>
        <begin position="79"/>
        <end position="273"/>
    </location>
</feature>
<dbReference type="Proteomes" id="UP001158576">
    <property type="component" value="Chromosome 2"/>
</dbReference>
<protein>
    <recommendedName>
        <fullName evidence="10">GPI inositol-deacylase</fullName>
        <ecNumber evidence="10">3.1.-.-</ecNumber>
    </recommendedName>
</protein>
<gene>
    <name evidence="13" type="ORF">OKIOD_LOCUS17110</name>
</gene>
<feature type="transmembrane region" description="Helical" evidence="10">
    <location>
        <begin position="595"/>
        <end position="623"/>
    </location>
</feature>
<sequence length="800" mass="90559">MGLGKLFIIWGFTFMGGYHMYRMFVDQKSKMTWMWEKPRYHEIKLAESGSRNSYGLYFYGEGQYFKNEIAKGFRDSAAWPVLFVPGSGGSYKQCRSIGSVLYNKWKKAKEAPYFHTYAIDLKEELTGIYGGPLEDHVKFVRSAIQEILEYYPTDAKLTIVGHSMGGMVAKAVVNQFADRVNFLLTLGSPHAYPVISDRILKRFTAQHWNEKLKVPCLSVVGGLRDVQVRSALSFDEECKFIRGESVPGTWVSQDHQSLVWDNGLVLATARSIYDTRRYPEEISQVLNYHWAEKTNSSNQYSPPVFAESDSPNSETTDLRLAQGSYKLPEVEQDVQLIVYGDIHRVQVEKELSNSFMISEKEFFTQTSITPDSNGFIQTSGDVSRAVIASNDVVVVPYVISGLFKWIPGMSTKTIELKGPSIVELEGLLMTYQVFDISTDRDSHLIVRENGKASIIGRNNLTVSLTRATKESTTQGGIFIIFPLTDWNSIGEDENMKMTLNVNIFAVFDILFREYWSVIVSFIVVQAAFVAASIVRGKQATWVFWEVLSFVSKPYYICPLLSICHGAFTKSWLEWLVPAKDSKFAPDSEVLDSRELFHPIVCIICFLFAGVFLETLAFCVYALLRLTALLFGRFLDLFQMLFSVKLLILACSAILVKTNGSHLQQIRKSGNAKPKERDTFWVDFIVLLCLLLEFALLLPSFIFWIHRSVQMDSYEPIPFTEDPGVIPGLIITIQYPFDLAALELSFPRKNAALILAVYSGMYCLVNIHRLTFVLPILIILLRSASFSTAESEVDASEKKND</sequence>
<keyword evidence="6 10" id="KW-0256">Endoplasmic reticulum</keyword>
<evidence type="ECO:0000256" key="3">
    <source>
        <dbReference type="ARBA" id="ARBA00022448"/>
    </source>
</evidence>
<dbReference type="InterPro" id="IPR012908">
    <property type="entry name" value="PGAP1-ab_dom-like"/>
</dbReference>
<evidence type="ECO:0000256" key="1">
    <source>
        <dbReference type="ARBA" id="ARBA00004477"/>
    </source>
</evidence>
<name>A0ABN7TF55_OIKDI</name>
<dbReference type="InterPro" id="IPR039529">
    <property type="entry name" value="PGAP1/BST1"/>
</dbReference>
<evidence type="ECO:0000256" key="8">
    <source>
        <dbReference type="ARBA" id="ARBA00022989"/>
    </source>
</evidence>
<keyword evidence="3 10" id="KW-0813">Transport</keyword>
<dbReference type="EC" id="3.1.-.-" evidence="10"/>
<keyword evidence="14" id="KW-1185">Reference proteome</keyword>
<proteinExistence type="inferred from homology"/>
<dbReference type="PANTHER" id="PTHR15495:SF7">
    <property type="entry name" value="GPI INOSITOL-DEACYLASE"/>
    <property type="match status" value="1"/>
</dbReference>
<dbReference type="EMBL" id="OU015567">
    <property type="protein sequence ID" value="CAG5114283.1"/>
    <property type="molecule type" value="Genomic_DNA"/>
</dbReference>
<keyword evidence="5 10" id="KW-0378">Hydrolase</keyword>
<dbReference type="Gene3D" id="3.40.50.1820">
    <property type="entry name" value="alpha/beta hydrolase"/>
    <property type="match status" value="1"/>
</dbReference>
<dbReference type="Pfam" id="PF07819">
    <property type="entry name" value="PGAP1"/>
    <property type="match status" value="1"/>
</dbReference>
<feature type="transmembrane region" description="Helical" evidence="10">
    <location>
        <begin position="514"/>
        <end position="533"/>
    </location>
</feature>
<feature type="transmembrane region" description="Helical" evidence="10">
    <location>
        <begin position="635"/>
        <end position="658"/>
    </location>
</feature>
<comment type="function">
    <text evidence="10">Involved in inositol deacylation of GPI-anchored proteins which plays important roles in the quality control and ER-associated degradation of GPI-anchored proteins.</text>
</comment>
<evidence type="ECO:0000256" key="10">
    <source>
        <dbReference type="RuleBase" id="RU365011"/>
    </source>
</evidence>
<comment type="similarity">
    <text evidence="2 10">Belongs to the GPI inositol-deacylase family.</text>
</comment>
<keyword evidence="4 10" id="KW-0812">Transmembrane</keyword>
<evidence type="ECO:0000313" key="13">
    <source>
        <dbReference type="EMBL" id="CAG5114283.1"/>
    </source>
</evidence>
<feature type="transmembrane region" description="Helical" evidence="10">
    <location>
        <begin position="679"/>
        <end position="704"/>
    </location>
</feature>
<dbReference type="SUPFAM" id="SSF53474">
    <property type="entry name" value="alpha/beta-Hydrolases"/>
    <property type="match status" value="1"/>
</dbReference>
<keyword evidence="8 10" id="KW-1133">Transmembrane helix</keyword>
<evidence type="ECO:0000256" key="5">
    <source>
        <dbReference type="ARBA" id="ARBA00022801"/>
    </source>
</evidence>
<evidence type="ECO:0000256" key="6">
    <source>
        <dbReference type="ARBA" id="ARBA00022824"/>
    </source>
</evidence>
<keyword evidence="7 10" id="KW-0653">Protein transport</keyword>
<feature type="region of interest" description="Disordered" evidence="11">
    <location>
        <begin position="296"/>
        <end position="316"/>
    </location>
</feature>
<keyword evidence="9 10" id="KW-0472">Membrane</keyword>
<evidence type="ECO:0000313" key="14">
    <source>
        <dbReference type="Proteomes" id="UP001158576"/>
    </source>
</evidence>